<dbReference type="GO" id="GO:0006784">
    <property type="term" value="P:heme A biosynthetic process"/>
    <property type="evidence" value="ECO:0007669"/>
    <property type="project" value="InterPro"/>
</dbReference>
<keyword evidence="3 7" id="KW-1133">Transmembrane helix</keyword>
<dbReference type="Pfam" id="PF02628">
    <property type="entry name" value="COX15-CtaA"/>
    <property type="match status" value="1"/>
</dbReference>
<reference evidence="8 9" key="1">
    <citation type="submission" date="2020-07" db="EMBL/GenBank/DDBJ databases">
        <title>Exploring microbial biodiversity for novel pathways involved in the catabolism of aromatic compounds derived from lignin.</title>
        <authorList>
            <person name="Elkins J."/>
        </authorList>
    </citation>
    <scope>NUCLEOTIDE SEQUENCE [LARGE SCALE GENOMIC DNA]</scope>
    <source>
        <strain evidence="8 9">H2C3B</strain>
    </source>
</reference>
<evidence type="ECO:0000313" key="9">
    <source>
        <dbReference type="Proteomes" id="UP000572540"/>
    </source>
</evidence>
<feature type="transmembrane region" description="Helical" evidence="7">
    <location>
        <begin position="29"/>
        <end position="48"/>
    </location>
</feature>
<accession>A0A7Y9WDH0</accession>
<gene>
    <name evidence="8" type="ORF">GGD41_005424</name>
</gene>
<protein>
    <submittedName>
        <fullName evidence="8">Heme A synthase</fullName>
    </submittedName>
</protein>
<keyword evidence="4" id="KW-0350">Heme biosynthesis</keyword>
<evidence type="ECO:0000256" key="3">
    <source>
        <dbReference type="ARBA" id="ARBA00022989"/>
    </source>
</evidence>
<comment type="caution">
    <text evidence="8">The sequence shown here is derived from an EMBL/GenBank/DDBJ whole genome shotgun (WGS) entry which is preliminary data.</text>
</comment>
<sequence length="64" mass="6797">MLLVVLIQFITGLSNIVLQWPLPIAVAHNGGAAILLLLLVMLNFRIAYSRPGRAALPAHDAAPA</sequence>
<keyword evidence="2 7" id="KW-0812">Transmembrane</keyword>
<dbReference type="AlphaFoldDB" id="A0A7Y9WDH0"/>
<evidence type="ECO:0000256" key="4">
    <source>
        <dbReference type="ARBA" id="ARBA00023133"/>
    </source>
</evidence>
<comment type="pathway">
    <text evidence="6">Porphyrin-containing compound metabolism.</text>
</comment>
<evidence type="ECO:0000256" key="7">
    <source>
        <dbReference type="SAM" id="Phobius"/>
    </source>
</evidence>
<dbReference type="InterPro" id="IPR003780">
    <property type="entry name" value="COX15/CtaA_fam"/>
</dbReference>
<name>A0A7Y9WDH0_9BURK</name>
<evidence type="ECO:0000256" key="6">
    <source>
        <dbReference type="ARBA" id="ARBA00023444"/>
    </source>
</evidence>
<comment type="subcellular location">
    <subcellularLocation>
        <location evidence="1">Membrane</location>
        <topology evidence="1">Multi-pass membrane protein</topology>
    </subcellularLocation>
</comment>
<evidence type="ECO:0000256" key="1">
    <source>
        <dbReference type="ARBA" id="ARBA00004141"/>
    </source>
</evidence>
<dbReference type="Proteomes" id="UP000572540">
    <property type="component" value="Unassembled WGS sequence"/>
</dbReference>
<evidence type="ECO:0000313" key="8">
    <source>
        <dbReference type="EMBL" id="NYH18196.1"/>
    </source>
</evidence>
<keyword evidence="5 7" id="KW-0472">Membrane</keyword>
<dbReference type="EMBL" id="JACCAU010000001">
    <property type="protein sequence ID" value="NYH18196.1"/>
    <property type="molecule type" value="Genomic_DNA"/>
</dbReference>
<organism evidence="8 9">
    <name type="scientific">Paraburkholderia bryophila</name>
    <dbReference type="NCBI Taxonomy" id="420952"/>
    <lineage>
        <taxon>Bacteria</taxon>
        <taxon>Pseudomonadati</taxon>
        <taxon>Pseudomonadota</taxon>
        <taxon>Betaproteobacteria</taxon>
        <taxon>Burkholderiales</taxon>
        <taxon>Burkholderiaceae</taxon>
        <taxon>Paraburkholderia</taxon>
    </lineage>
</organism>
<evidence type="ECO:0000256" key="5">
    <source>
        <dbReference type="ARBA" id="ARBA00023136"/>
    </source>
</evidence>
<evidence type="ECO:0000256" key="2">
    <source>
        <dbReference type="ARBA" id="ARBA00022692"/>
    </source>
</evidence>
<dbReference type="GO" id="GO:0016020">
    <property type="term" value="C:membrane"/>
    <property type="evidence" value="ECO:0007669"/>
    <property type="project" value="UniProtKB-SubCell"/>
</dbReference>
<proteinExistence type="predicted"/>